<evidence type="ECO:0000313" key="2">
    <source>
        <dbReference type="EMBL" id="CAF1120909.1"/>
    </source>
</evidence>
<dbReference type="Proteomes" id="UP000681722">
    <property type="component" value="Unassembled WGS sequence"/>
</dbReference>
<evidence type="ECO:0000259" key="1">
    <source>
        <dbReference type="Pfam" id="PF13843"/>
    </source>
</evidence>
<protein>
    <recommendedName>
        <fullName evidence="1">PiggyBac transposable element-derived protein domain-containing protein</fullName>
    </recommendedName>
</protein>
<dbReference type="PANTHER" id="PTHR46599">
    <property type="entry name" value="PIGGYBAC TRANSPOSABLE ELEMENT-DERIVED PROTEIN 4"/>
    <property type="match status" value="1"/>
</dbReference>
<dbReference type="PANTHER" id="PTHR46599:SF3">
    <property type="entry name" value="PIGGYBAC TRANSPOSABLE ELEMENT-DERIVED PROTEIN 4"/>
    <property type="match status" value="1"/>
</dbReference>
<sequence>MYKSRLSWKQYIPLKRARFGFKFFMLCDMNDYILDFIIYTGRDTSYSEKFSDLPLSSRIVMTLVEDYLDLGHCIVMDNYYSLPELFLNSKLKRNERITRYYEKVMALKWLDKKYVHVLSTYHENNTSIVQKRQTQVEKPTCIHEYNDTMGGVDRTDQLIALYCIPRRRLRKYYKKIFMVLLDLAILNSYHLYKIQTQETSHDVMTQLQFRIALARFLLEQNLQDNLPGHLVRIG</sequence>
<dbReference type="EMBL" id="CAJOBC010006035">
    <property type="protein sequence ID" value="CAF3884474.1"/>
    <property type="molecule type" value="Genomic_DNA"/>
</dbReference>
<accession>A0A814QK33</accession>
<dbReference type="Proteomes" id="UP000663829">
    <property type="component" value="Unassembled WGS sequence"/>
</dbReference>
<dbReference type="EMBL" id="CAJNOQ010006035">
    <property type="protein sequence ID" value="CAF1120909.1"/>
    <property type="molecule type" value="Genomic_DNA"/>
</dbReference>
<gene>
    <name evidence="2" type="ORF">GPM918_LOCUS19685</name>
    <name evidence="3" type="ORF">SRO942_LOCUS19682</name>
</gene>
<dbReference type="OrthoDB" id="8194810at2759"/>
<feature type="domain" description="PiggyBac transposable element-derived protein" evidence="1">
    <location>
        <begin position="83"/>
        <end position="189"/>
    </location>
</feature>
<dbReference type="AlphaFoldDB" id="A0A814QK33"/>
<evidence type="ECO:0000313" key="3">
    <source>
        <dbReference type="EMBL" id="CAF3884474.1"/>
    </source>
</evidence>
<reference evidence="2" key="1">
    <citation type="submission" date="2021-02" db="EMBL/GenBank/DDBJ databases">
        <authorList>
            <person name="Nowell W R."/>
        </authorList>
    </citation>
    <scope>NUCLEOTIDE SEQUENCE</scope>
</reference>
<name>A0A814QK33_9BILA</name>
<comment type="caution">
    <text evidence="2">The sequence shown here is derived from an EMBL/GenBank/DDBJ whole genome shotgun (WGS) entry which is preliminary data.</text>
</comment>
<evidence type="ECO:0000313" key="4">
    <source>
        <dbReference type="Proteomes" id="UP000663829"/>
    </source>
</evidence>
<dbReference type="Pfam" id="PF13843">
    <property type="entry name" value="DDE_Tnp_1_7"/>
    <property type="match status" value="1"/>
</dbReference>
<proteinExistence type="predicted"/>
<dbReference type="InterPro" id="IPR029526">
    <property type="entry name" value="PGBD"/>
</dbReference>
<keyword evidence="4" id="KW-1185">Reference proteome</keyword>
<organism evidence="2 4">
    <name type="scientific">Didymodactylos carnosus</name>
    <dbReference type="NCBI Taxonomy" id="1234261"/>
    <lineage>
        <taxon>Eukaryota</taxon>
        <taxon>Metazoa</taxon>
        <taxon>Spiralia</taxon>
        <taxon>Gnathifera</taxon>
        <taxon>Rotifera</taxon>
        <taxon>Eurotatoria</taxon>
        <taxon>Bdelloidea</taxon>
        <taxon>Philodinida</taxon>
        <taxon>Philodinidae</taxon>
        <taxon>Didymodactylos</taxon>
    </lineage>
</organism>